<accession>A0A562ZUR5</accession>
<dbReference type="Gene3D" id="3.40.50.2000">
    <property type="entry name" value="Glycogen Phosphorylase B"/>
    <property type="match status" value="2"/>
</dbReference>
<dbReference type="GO" id="GO:0016757">
    <property type="term" value="F:glycosyltransferase activity"/>
    <property type="evidence" value="ECO:0007669"/>
    <property type="project" value="UniProtKB-ARBA"/>
</dbReference>
<keyword evidence="1" id="KW-0472">Membrane</keyword>
<protein>
    <submittedName>
        <fullName evidence="3">Glycosyltransferase family 4 protein</fullName>
    </submittedName>
</protein>
<dbReference type="EMBL" id="VOBQ01000004">
    <property type="protein sequence ID" value="TWO72106.1"/>
    <property type="molecule type" value="Genomic_DNA"/>
</dbReference>
<dbReference type="Proteomes" id="UP000318199">
    <property type="component" value="Unassembled WGS sequence"/>
</dbReference>
<organism evidence="3 4">
    <name type="scientific">Caenimonas sedimenti</name>
    <dbReference type="NCBI Taxonomy" id="2596921"/>
    <lineage>
        <taxon>Bacteria</taxon>
        <taxon>Pseudomonadati</taxon>
        <taxon>Pseudomonadota</taxon>
        <taxon>Betaproteobacteria</taxon>
        <taxon>Burkholderiales</taxon>
        <taxon>Comamonadaceae</taxon>
        <taxon>Caenimonas</taxon>
    </lineage>
</organism>
<reference evidence="3 4" key="1">
    <citation type="submission" date="2019-07" db="EMBL/GenBank/DDBJ databases">
        <title>Caenimonas sedimenti sp. nov., isolated from activated sludge.</title>
        <authorList>
            <person name="Xu J."/>
        </authorList>
    </citation>
    <scope>NUCLEOTIDE SEQUENCE [LARGE SCALE GENOMIC DNA]</scope>
    <source>
        <strain evidence="3 4">HX-9-20</strain>
    </source>
</reference>
<name>A0A562ZUR5_9BURK</name>
<sequence>MRVCVLAFNSVLSDARILKEADSLAQAGHDVHVHGLADRKHQGTHLRPSGARVTLLVPPKQPPSKSRKLIVPVAGGLALGTAWYVDLFAHFPLLPYVLLAASGAVIALGFPKLKVHLVFPFLKGIIAGVLARSPKWFPVGWMQDIMVRSTHSARIRLLENAANASGADIVHCHDMYTLPAGAAAAAAMGAQLVWDAHEIYEEIAQATPQQQLYYGRLLKRLHGRVDAFITINDSIAGFYAGRYPALPPSVIVKNATLPLGSVEDDGRMRRAAQLPETQKIVLYQGGFAEKRGLRDLVAAAEFLDPDWTLVMMGWGNLEPQLREIAQGVLGRTVGRQQPAICFLPPAPHAELALWTAGARVGLIPYERAGLNHLFCTPNKLWEYPAAGVPILCSPLTEMSLVIARHGVGWLLPEPATPRLIARTINALTEAELSAARAACATYIAQDNWQVYEARLVRLYQDLAARRAVPAGTEVPVPATPLSAIPKP</sequence>
<keyword evidence="4" id="KW-1185">Reference proteome</keyword>
<dbReference type="RefSeq" id="WP_145891683.1">
    <property type="nucleotide sequence ID" value="NZ_VOBQ01000004.1"/>
</dbReference>
<keyword evidence="3" id="KW-0808">Transferase</keyword>
<dbReference type="OrthoDB" id="9815351at2"/>
<dbReference type="InterPro" id="IPR028098">
    <property type="entry name" value="Glyco_trans_4-like_N"/>
</dbReference>
<gene>
    <name evidence="3" type="ORF">FN976_05155</name>
</gene>
<dbReference type="Pfam" id="PF13439">
    <property type="entry name" value="Glyco_transf_4"/>
    <property type="match status" value="1"/>
</dbReference>
<feature type="domain" description="Glycosyltransferase subfamily 4-like N-terminal" evidence="2">
    <location>
        <begin position="153"/>
        <end position="248"/>
    </location>
</feature>
<keyword evidence="1" id="KW-0812">Transmembrane</keyword>
<keyword evidence="1" id="KW-1133">Transmembrane helix</keyword>
<dbReference type="Pfam" id="PF13692">
    <property type="entry name" value="Glyco_trans_1_4"/>
    <property type="match status" value="1"/>
</dbReference>
<dbReference type="CDD" id="cd03801">
    <property type="entry name" value="GT4_PimA-like"/>
    <property type="match status" value="1"/>
</dbReference>
<dbReference type="AlphaFoldDB" id="A0A562ZUR5"/>
<dbReference type="SUPFAM" id="SSF53756">
    <property type="entry name" value="UDP-Glycosyltransferase/glycogen phosphorylase"/>
    <property type="match status" value="1"/>
</dbReference>
<evidence type="ECO:0000259" key="2">
    <source>
        <dbReference type="Pfam" id="PF13439"/>
    </source>
</evidence>
<evidence type="ECO:0000313" key="3">
    <source>
        <dbReference type="EMBL" id="TWO72106.1"/>
    </source>
</evidence>
<comment type="caution">
    <text evidence="3">The sequence shown here is derived from an EMBL/GenBank/DDBJ whole genome shotgun (WGS) entry which is preliminary data.</text>
</comment>
<evidence type="ECO:0000256" key="1">
    <source>
        <dbReference type="SAM" id="Phobius"/>
    </source>
</evidence>
<dbReference type="PANTHER" id="PTHR12526">
    <property type="entry name" value="GLYCOSYLTRANSFERASE"/>
    <property type="match status" value="1"/>
</dbReference>
<proteinExistence type="predicted"/>
<evidence type="ECO:0000313" key="4">
    <source>
        <dbReference type="Proteomes" id="UP000318199"/>
    </source>
</evidence>
<feature type="transmembrane region" description="Helical" evidence="1">
    <location>
        <begin position="91"/>
        <end position="110"/>
    </location>
</feature>